<dbReference type="OrthoDB" id="8435546at2"/>
<feature type="compositionally biased region" description="Polar residues" evidence="1">
    <location>
        <begin position="77"/>
        <end position="95"/>
    </location>
</feature>
<dbReference type="AlphaFoldDB" id="A0A1X4XY90"/>
<evidence type="ECO:0000256" key="2">
    <source>
        <dbReference type="SAM" id="SignalP"/>
    </source>
</evidence>
<sequence>MKKAFILASMLCFAVAHNAKADLFTAPASNTQSSVPQNPIQNPQLPSQVPSNPNRTEFDDLNNSKPINQTTTVTTTDSNGQSNSVTYQGSPNQVTTGGNDNGMNANNSGNNNSSNSGLTNNNSINNASNNSSNDNGINQNLDGNQTINKATPKVQDIGQLAKELVGAITLAEGFKYQSWADAGCVDWQIVGICIKWKHGHPVIAPKVSMWLPVLILETPNKFAYSKIDIVNMMLKAVGAIADTAGNTLGSPAEITSGSITADKDHPLQLREVHIVGFPLKAFEIMHPKPKYCDAPITDMFPYYFSEIDLLNWRQAADQATFRRYLSGFLQAIQACSLENIPSNLINGFGGNAGSVSLGNMCIGNWATLYPRVGFVNQSSEVVGSAVDAVRGASWDSQSNNQPRFMISAVPLDISTGSDKIQMAIPHKESCMNIGTNFASWDKNLVAKDGNYVWIYWKKFTCCMW</sequence>
<proteinExistence type="predicted"/>
<feature type="chain" id="PRO_5012191564" evidence="2">
    <location>
        <begin position="22"/>
        <end position="464"/>
    </location>
</feature>
<dbReference type="Pfam" id="PF06834">
    <property type="entry name" value="TraU"/>
    <property type="match status" value="1"/>
</dbReference>
<comment type="caution">
    <text evidence="3">The sequence shown here is derived from an EMBL/GenBank/DDBJ whole genome shotgun (WGS) entry which is preliminary data.</text>
</comment>
<keyword evidence="2" id="KW-0732">Signal</keyword>
<protein>
    <submittedName>
        <fullName evidence="3">Uncharacterized protein</fullName>
    </submittedName>
</protein>
<gene>
    <name evidence="3" type="ORF">DESAMIL20_684</name>
</gene>
<dbReference type="RefSeq" id="WP_086033415.1">
    <property type="nucleotide sequence ID" value="NZ_MDSU01000016.1"/>
</dbReference>
<accession>A0A1X4XY90</accession>
<reference evidence="3 4" key="1">
    <citation type="journal article" date="2017" name="Front. Microbiol.">
        <title>Genome Sequence of Desulfurella amilsii Strain TR1 and Comparative Genomics of Desulfurellaceae Family.</title>
        <authorList>
            <person name="Florentino A.P."/>
            <person name="Stams A.J."/>
            <person name="Sanchez-Andrea I."/>
        </authorList>
    </citation>
    <scope>NUCLEOTIDE SEQUENCE [LARGE SCALE GENOMIC DNA]</scope>
    <source>
        <strain evidence="3 4">TR1</strain>
    </source>
</reference>
<evidence type="ECO:0000256" key="1">
    <source>
        <dbReference type="SAM" id="MobiDB-lite"/>
    </source>
</evidence>
<feature type="signal peptide" evidence="2">
    <location>
        <begin position="1"/>
        <end position="21"/>
    </location>
</feature>
<keyword evidence="4" id="KW-1185">Reference proteome</keyword>
<feature type="compositionally biased region" description="Polar residues" evidence="1">
    <location>
        <begin position="29"/>
        <end position="69"/>
    </location>
</feature>
<evidence type="ECO:0000313" key="3">
    <source>
        <dbReference type="EMBL" id="OSS42500.1"/>
    </source>
</evidence>
<dbReference type="InterPro" id="IPR009649">
    <property type="entry name" value="TraU"/>
</dbReference>
<organism evidence="3 4">
    <name type="scientific">Desulfurella amilsii</name>
    <dbReference type="NCBI Taxonomy" id="1562698"/>
    <lineage>
        <taxon>Bacteria</taxon>
        <taxon>Pseudomonadati</taxon>
        <taxon>Campylobacterota</taxon>
        <taxon>Desulfurellia</taxon>
        <taxon>Desulfurellales</taxon>
        <taxon>Desulfurellaceae</taxon>
        <taxon>Desulfurella</taxon>
    </lineage>
</organism>
<name>A0A1X4XY90_9BACT</name>
<feature type="compositionally biased region" description="Low complexity" evidence="1">
    <location>
        <begin position="96"/>
        <end position="141"/>
    </location>
</feature>
<dbReference type="STRING" id="1562698.DESAMIL20_684"/>
<dbReference type="EMBL" id="MDSU01000016">
    <property type="protein sequence ID" value="OSS42500.1"/>
    <property type="molecule type" value="Genomic_DNA"/>
</dbReference>
<feature type="region of interest" description="Disordered" evidence="1">
    <location>
        <begin position="29"/>
        <end position="144"/>
    </location>
</feature>
<evidence type="ECO:0000313" key="4">
    <source>
        <dbReference type="Proteomes" id="UP000194141"/>
    </source>
</evidence>
<dbReference type="Proteomes" id="UP000194141">
    <property type="component" value="Unassembled WGS sequence"/>
</dbReference>